<keyword evidence="2 6" id="KW-0479">Metal-binding</keyword>
<dbReference type="Proteomes" id="UP001497457">
    <property type="component" value="Chromosome 28b"/>
</dbReference>
<dbReference type="Pfam" id="PF10551">
    <property type="entry name" value="MULE"/>
    <property type="match status" value="1"/>
</dbReference>
<sequence>MKISLKDGFYYIYEFEPEHNHILAIASQTHLLRSHRTITEAQLASVEAAKAVGISNKATFDLMAKEAGGIENLGFTREDMNNKLYSKRSLKIHQGDTGGVLEYLEKKTSEEEKFFYSIQVDEDDLITNIFWMDSKMVADYELFGDVISFDTTYRKLNDGRPFGLLVGVNNHKKTIVFGAALLYDETAESFVWLFKTFLAAMSGKKPQTILTDEDVAMAKAIKFVLPEGNHKICVWHMNQNACKHLSGVVEEYKKFNVDFQSCIYDQEEEEDFINAWNNLLDKYKLRENEWLQRLFNKREKWALVYGRNTFSADMVSTQRSESMNNELKGYISVKYDILTFFEHFDRLVADKRYEEVKCDFKATQSTPKSKSDLRILRHAAKIYTLAVLKVFQEQVLQTLNCDIFYSGDVDDQKVYKIKVHGKKNQHVVKFSTSGDQVECSCKKFKFVGILCCHALKIFDINNIKKIPEQYILSRWTVDAKVVHIKRNDETHEDPKAKLSQRRKELCRMFLKLAAHAAQSDETYFMAVSNAEKLAEDVEKSLGKRSEPDIGSSSHPQGLQCANLNNTLYNPMLCIFFLNNNFLQQHNNKTSPQNQKALRSRRRKFVDRRDQLVVLRRQNEIEQNQRMVLRQMVLPRKQVLHLVMRKQQERGKRPRMTQRHLVLQWKQIL</sequence>
<comment type="function">
    <text evidence="6">Putative transcription activator involved in regulating light control of development.</text>
</comment>
<dbReference type="InterPro" id="IPR031052">
    <property type="entry name" value="FHY3/FAR1"/>
</dbReference>
<comment type="subcellular location">
    <subcellularLocation>
        <location evidence="6">Nucleus</location>
    </subcellularLocation>
</comment>
<reference evidence="8 9" key="2">
    <citation type="submission" date="2024-10" db="EMBL/GenBank/DDBJ databases">
        <authorList>
            <person name="Ryan C."/>
        </authorList>
    </citation>
    <scope>NUCLEOTIDE SEQUENCE [LARGE SCALE GENOMIC DNA]</scope>
</reference>
<evidence type="ECO:0000256" key="3">
    <source>
        <dbReference type="ARBA" id="ARBA00022771"/>
    </source>
</evidence>
<keyword evidence="4 6" id="KW-0862">Zinc</keyword>
<name>A0ABC9C069_9POAL</name>
<evidence type="ECO:0000259" key="7">
    <source>
        <dbReference type="PROSITE" id="PS50966"/>
    </source>
</evidence>
<keyword evidence="3 5" id="KW-0863">Zinc-finger</keyword>
<gene>
    <name evidence="8" type="ORF">URODEC1_LOCUS70505</name>
</gene>
<dbReference type="PROSITE" id="PS50966">
    <property type="entry name" value="ZF_SWIM"/>
    <property type="match status" value="1"/>
</dbReference>
<comment type="similarity">
    <text evidence="1 6">Belongs to the FHY3/FAR1 family.</text>
</comment>
<keyword evidence="9" id="KW-1185">Reference proteome</keyword>
<dbReference type="PANTHER" id="PTHR31669:SF299">
    <property type="entry name" value="PROTEIN FAR1-RELATED SEQUENCE"/>
    <property type="match status" value="1"/>
</dbReference>
<reference evidence="9" key="1">
    <citation type="submission" date="2024-06" db="EMBL/GenBank/DDBJ databases">
        <authorList>
            <person name="Ryan C."/>
        </authorList>
    </citation>
    <scope>NUCLEOTIDE SEQUENCE [LARGE SCALE GENOMIC DNA]</scope>
</reference>
<evidence type="ECO:0000256" key="4">
    <source>
        <dbReference type="ARBA" id="ARBA00022833"/>
    </source>
</evidence>
<dbReference type="AlphaFoldDB" id="A0ABC9C069"/>
<dbReference type="InterPro" id="IPR018289">
    <property type="entry name" value="MULE_transposase_dom"/>
</dbReference>
<protein>
    <recommendedName>
        <fullName evidence="6">Protein FAR1-RELATED SEQUENCE</fullName>
    </recommendedName>
</protein>
<dbReference type="Pfam" id="PF04434">
    <property type="entry name" value="SWIM"/>
    <property type="match status" value="1"/>
</dbReference>
<evidence type="ECO:0000313" key="8">
    <source>
        <dbReference type="EMBL" id="CAL5011567.1"/>
    </source>
</evidence>
<evidence type="ECO:0000256" key="1">
    <source>
        <dbReference type="ARBA" id="ARBA00005889"/>
    </source>
</evidence>
<dbReference type="GO" id="GO:0005634">
    <property type="term" value="C:nucleus"/>
    <property type="evidence" value="ECO:0007669"/>
    <property type="project" value="UniProtKB-SubCell"/>
</dbReference>
<dbReference type="InterPro" id="IPR006564">
    <property type="entry name" value="Znf_PMZ"/>
</dbReference>
<dbReference type="GO" id="GO:0008270">
    <property type="term" value="F:zinc ion binding"/>
    <property type="evidence" value="ECO:0007669"/>
    <property type="project" value="UniProtKB-UniRule"/>
</dbReference>
<evidence type="ECO:0000313" key="9">
    <source>
        <dbReference type="Proteomes" id="UP001497457"/>
    </source>
</evidence>
<accession>A0ABC9C069</accession>
<dbReference type="GO" id="GO:0006355">
    <property type="term" value="P:regulation of DNA-templated transcription"/>
    <property type="evidence" value="ECO:0007669"/>
    <property type="project" value="UniProtKB-UniRule"/>
</dbReference>
<evidence type="ECO:0000256" key="2">
    <source>
        <dbReference type="ARBA" id="ARBA00022723"/>
    </source>
</evidence>
<keyword evidence="6" id="KW-0539">Nucleus</keyword>
<evidence type="ECO:0000256" key="5">
    <source>
        <dbReference type="PROSITE-ProRule" id="PRU00325"/>
    </source>
</evidence>
<dbReference type="PANTHER" id="PTHR31669">
    <property type="entry name" value="PROTEIN FAR1-RELATED SEQUENCE 10-RELATED"/>
    <property type="match status" value="1"/>
</dbReference>
<proteinExistence type="inferred from homology"/>
<organism evidence="8 9">
    <name type="scientific">Urochloa decumbens</name>
    <dbReference type="NCBI Taxonomy" id="240449"/>
    <lineage>
        <taxon>Eukaryota</taxon>
        <taxon>Viridiplantae</taxon>
        <taxon>Streptophyta</taxon>
        <taxon>Embryophyta</taxon>
        <taxon>Tracheophyta</taxon>
        <taxon>Spermatophyta</taxon>
        <taxon>Magnoliopsida</taxon>
        <taxon>Liliopsida</taxon>
        <taxon>Poales</taxon>
        <taxon>Poaceae</taxon>
        <taxon>PACMAD clade</taxon>
        <taxon>Panicoideae</taxon>
        <taxon>Panicodae</taxon>
        <taxon>Paniceae</taxon>
        <taxon>Melinidinae</taxon>
        <taxon>Urochloa</taxon>
    </lineage>
</organism>
<dbReference type="InterPro" id="IPR007527">
    <property type="entry name" value="Znf_SWIM"/>
</dbReference>
<evidence type="ECO:0000256" key="6">
    <source>
        <dbReference type="RuleBase" id="RU367018"/>
    </source>
</evidence>
<feature type="domain" description="SWIM-type" evidence="7">
    <location>
        <begin position="415"/>
        <end position="462"/>
    </location>
</feature>
<dbReference type="EMBL" id="OZ075138">
    <property type="protein sequence ID" value="CAL5011567.1"/>
    <property type="molecule type" value="Genomic_DNA"/>
</dbReference>
<dbReference type="SMART" id="SM00575">
    <property type="entry name" value="ZnF_PMZ"/>
    <property type="match status" value="1"/>
</dbReference>